<reference evidence="2 3" key="1">
    <citation type="submission" date="2024-03" db="EMBL/GenBank/DDBJ databases">
        <title>Novel species of the genus Variovorax.</title>
        <authorList>
            <person name="Liu Q."/>
            <person name="Xin Y.-H."/>
        </authorList>
    </citation>
    <scope>NUCLEOTIDE SEQUENCE [LARGE SCALE GENOMIC DNA]</scope>
    <source>
        <strain evidence="2 3">KACC 18899</strain>
    </source>
</reference>
<dbReference type="Gene3D" id="3.90.226.10">
    <property type="entry name" value="2-enoyl-CoA Hydratase, Chain A, domain 1"/>
    <property type="match status" value="1"/>
</dbReference>
<organism evidence="2 3">
    <name type="scientific">Variovorax ureilyticus</name>
    <dbReference type="NCBI Taxonomy" id="1836198"/>
    <lineage>
        <taxon>Bacteria</taxon>
        <taxon>Pseudomonadati</taxon>
        <taxon>Pseudomonadota</taxon>
        <taxon>Betaproteobacteria</taxon>
        <taxon>Burkholderiales</taxon>
        <taxon>Comamonadaceae</taxon>
        <taxon>Variovorax</taxon>
    </lineage>
</organism>
<dbReference type="SUPFAM" id="SSF52096">
    <property type="entry name" value="ClpP/crotonase"/>
    <property type="match status" value="1"/>
</dbReference>
<dbReference type="EMBL" id="JBBKZU010000023">
    <property type="protein sequence ID" value="MEJ8815761.1"/>
    <property type="molecule type" value="Genomic_DNA"/>
</dbReference>
<comment type="similarity">
    <text evidence="1">Belongs to the enoyl-CoA hydratase/isomerase family.</text>
</comment>
<dbReference type="PANTHER" id="PTHR43802:SF1">
    <property type="entry name" value="IP11341P-RELATED"/>
    <property type="match status" value="1"/>
</dbReference>
<accession>A0ABU8VQY3</accession>
<evidence type="ECO:0000256" key="1">
    <source>
        <dbReference type="ARBA" id="ARBA00005254"/>
    </source>
</evidence>
<proteinExistence type="inferred from homology"/>
<keyword evidence="3" id="KW-1185">Reference proteome</keyword>
<dbReference type="CDD" id="cd06558">
    <property type="entry name" value="crotonase-like"/>
    <property type="match status" value="1"/>
</dbReference>
<dbReference type="Proteomes" id="UP001365846">
    <property type="component" value="Unassembled WGS sequence"/>
</dbReference>
<evidence type="ECO:0000313" key="3">
    <source>
        <dbReference type="Proteomes" id="UP001365846"/>
    </source>
</evidence>
<dbReference type="InterPro" id="IPR029045">
    <property type="entry name" value="ClpP/crotonase-like_dom_sf"/>
</dbReference>
<name>A0ABU8VQY3_9BURK</name>
<comment type="caution">
    <text evidence="2">The sequence shown here is derived from an EMBL/GenBank/DDBJ whole genome shotgun (WGS) entry which is preliminary data.</text>
</comment>
<evidence type="ECO:0000313" key="2">
    <source>
        <dbReference type="EMBL" id="MEJ8815761.1"/>
    </source>
</evidence>
<dbReference type="RefSeq" id="WP_340360959.1">
    <property type="nucleotide sequence ID" value="NZ_JBBKZU010000023.1"/>
</dbReference>
<gene>
    <name evidence="2" type="ORF">WKW77_32185</name>
</gene>
<dbReference type="Pfam" id="PF00378">
    <property type="entry name" value="ECH_1"/>
    <property type="match status" value="1"/>
</dbReference>
<protein>
    <submittedName>
        <fullName evidence="2">Enoyl-CoA hydratase-related protein</fullName>
    </submittedName>
</protein>
<dbReference type="PANTHER" id="PTHR43802">
    <property type="entry name" value="ENOYL-COA HYDRATASE"/>
    <property type="match status" value="1"/>
</dbReference>
<sequence>MACTSRLAAAHARSGGPEAKSFVRGFGGMRLLRLVGKGRALQLILTADAIDATEAHRNGLVNGIVDADQLVARAETILERSGGKNAPLDSC</sequence>
<dbReference type="InterPro" id="IPR001753">
    <property type="entry name" value="Enoyl-CoA_hydra/iso"/>
</dbReference>